<dbReference type="GeneID" id="58897828"/>
<dbReference type="RefSeq" id="WP_005505781.1">
    <property type="nucleotide sequence ID" value="NZ_CABMOB010000001.1"/>
</dbReference>
<dbReference type="NCBIfam" id="TIGR02072">
    <property type="entry name" value="BioC"/>
    <property type="match status" value="1"/>
</dbReference>
<dbReference type="EMBL" id="UGHD01000002">
    <property type="protein sequence ID" value="STO57243.1"/>
    <property type="molecule type" value="Genomic_DNA"/>
</dbReference>
<accession>A0A377HMK2</accession>
<evidence type="ECO:0000313" key="11">
    <source>
        <dbReference type="Proteomes" id="UP000254512"/>
    </source>
</evidence>
<evidence type="ECO:0000256" key="1">
    <source>
        <dbReference type="ARBA" id="ARBA00000852"/>
    </source>
</evidence>
<keyword evidence="6 8" id="KW-0949">S-adenosyl-L-methionine</keyword>
<dbReference type="PANTHER" id="PTHR13090:SF1">
    <property type="entry name" value="ARGININE-HYDROXYLASE NDUFAF5, MITOCHONDRIAL"/>
    <property type="match status" value="1"/>
</dbReference>
<dbReference type="STRING" id="673.AL542_17870"/>
<keyword evidence="4 8" id="KW-0489">Methyltransferase</keyword>
<name>A0A377HMK2_GRIHO</name>
<organism evidence="10 11">
    <name type="scientific">Grimontia hollisae</name>
    <name type="common">Vibrio hollisae</name>
    <dbReference type="NCBI Taxonomy" id="673"/>
    <lineage>
        <taxon>Bacteria</taxon>
        <taxon>Pseudomonadati</taxon>
        <taxon>Pseudomonadota</taxon>
        <taxon>Gammaproteobacteria</taxon>
        <taxon>Vibrionales</taxon>
        <taxon>Vibrionaceae</taxon>
        <taxon>Grimontia</taxon>
    </lineage>
</organism>
<dbReference type="UniPathway" id="UPA00078"/>
<evidence type="ECO:0000313" key="10">
    <source>
        <dbReference type="EMBL" id="STO57243.1"/>
    </source>
</evidence>
<evidence type="ECO:0000256" key="8">
    <source>
        <dbReference type="HAMAP-Rule" id="MF_00835"/>
    </source>
</evidence>
<evidence type="ECO:0000256" key="3">
    <source>
        <dbReference type="ARBA" id="ARBA00012327"/>
    </source>
</evidence>
<reference evidence="10 11" key="1">
    <citation type="submission" date="2018-06" db="EMBL/GenBank/DDBJ databases">
        <authorList>
            <consortium name="Pathogen Informatics"/>
            <person name="Doyle S."/>
        </authorList>
    </citation>
    <scope>NUCLEOTIDE SEQUENCE [LARGE SCALE GENOMIC DNA]</scope>
    <source>
        <strain evidence="10 11">NCTC11645</strain>
    </source>
</reference>
<dbReference type="KEGG" id="gho:AL542_17870"/>
<dbReference type="Proteomes" id="UP000254512">
    <property type="component" value="Unassembled WGS sequence"/>
</dbReference>
<dbReference type="AlphaFoldDB" id="A0A377HMK2"/>
<comment type="function">
    <text evidence="8">Converts the free carboxyl group of a malonyl-thioester to its methyl ester by transfer of a methyl group from S-adenosyl-L-methionine (SAM). It allows to synthesize pimeloyl-ACP via the fatty acid synthetic pathway.</text>
</comment>
<protein>
    <recommendedName>
        <fullName evidence="3 8">Malonyl-[acyl-carrier protein] O-methyltransferase</fullName>
        <shortName evidence="8">Malonyl-ACP O-methyltransferase</shortName>
        <ecNumber evidence="3 8">2.1.1.197</ecNumber>
    </recommendedName>
    <alternativeName>
        <fullName evidence="8">Biotin synthesis protein BioC</fullName>
    </alternativeName>
</protein>
<keyword evidence="5 8" id="KW-0808">Transferase</keyword>
<evidence type="ECO:0000256" key="2">
    <source>
        <dbReference type="ARBA" id="ARBA00004746"/>
    </source>
</evidence>
<dbReference type="Pfam" id="PF08241">
    <property type="entry name" value="Methyltransf_11"/>
    <property type="match status" value="1"/>
</dbReference>
<evidence type="ECO:0000256" key="5">
    <source>
        <dbReference type="ARBA" id="ARBA00022679"/>
    </source>
</evidence>
<evidence type="ECO:0000259" key="9">
    <source>
        <dbReference type="Pfam" id="PF08241"/>
    </source>
</evidence>
<dbReference type="GO" id="GO:0102130">
    <property type="term" value="F:malonyl-CoA methyltransferase activity"/>
    <property type="evidence" value="ECO:0007669"/>
    <property type="project" value="UniProtKB-EC"/>
</dbReference>
<dbReference type="GO" id="GO:0009102">
    <property type="term" value="P:biotin biosynthetic process"/>
    <property type="evidence" value="ECO:0007669"/>
    <property type="project" value="UniProtKB-UniRule"/>
</dbReference>
<dbReference type="GO" id="GO:0032259">
    <property type="term" value="P:methylation"/>
    <property type="evidence" value="ECO:0007669"/>
    <property type="project" value="UniProtKB-KW"/>
</dbReference>
<comment type="similarity">
    <text evidence="8">Belongs to the methyltransferase superfamily.</text>
</comment>
<dbReference type="InterPro" id="IPR050602">
    <property type="entry name" value="Malonyl-ACP_OMT"/>
</dbReference>
<comment type="catalytic activity">
    <reaction evidence="1 8">
        <text>malonyl-[ACP] + S-adenosyl-L-methionine = malonyl-[ACP] methyl ester + S-adenosyl-L-homocysteine</text>
        <dbReference type="Rhea" id="RHEA:17105"/>
        <dbReference type="Rhea" id="RHEA-COMP:9623"/>
        <dbReference type="Rhea" id="RHEA-COMP:9954"/>
        <dbReference type="ChEBI" id="CHEBI:57856"/>
        <dbReference type="ChEBI" id="CHEBI:59789"/>
        <dbReference type="ChEBI" id="CHEBI:78449"/>
        <dbReference type="ChEBI" id="CHEBI:78845"/>
        <dbReference type="EC" id="2.1.1.197"/>
    </reaction>
</comment>
<evidence type="ECO:0000256" key="4">
    <source>
        <dbReference type="ARBA" id="ARBA00022603"/>
    </source>
</evidence>
<dbReference type="EC" id="2.1.1.197" evidence="3 8"/>
<dbReference type="GO" id="GO:0008757">
    <property type="term" value="F:S-adenosylmethionine-dependent methyltransferase activity"/>
    <property type="evidence" value="ECO:0007669"/>
    <property type="project" value="InterPro"/>
</dbReference>
<dbReference type="InterPro" id="IPR029063">
    <property type="entry name" value="SAM-dependent_MTases_sf"/>
</dbReference>
<keyword evidence="7 8" id="KW-0093">Biotin biosynthesis</keyword>
<feature type="domain" description="Methyltransferase type 11" evidence="9">
    <location>
        <begin position="60"/>
        <end position="152"/>
    </location>
</feature>
<dbReference type="Gene3D" id="3.40.50.150">
    <property type="entry name" value="Vaccinia Virus protein VP39"/>
    <property type="match status" value="1"/>
</dbReference>
<dbReference type="InterPro" id="IPR011814">
    <property type="entry name" value="BioC"/>
</dbReference>
<comment type="pathway">
    <text evidence="2 8">Cofactor biosynthesis; biotin biosynthesis.</text>
</comment>
<dbReference type="SUPFAM" id="SSF53335">
    <property type="entry name" value="S-adenosyl-L-methionine-dependent methyltransferases"/>
    <property type="match status" value="1"/>
</dbReference>
<dbReference type="InterPro" id="IPR013216">
    <property type="entry name" value="Methyltransf_11"/>
</dbReference>
<dbReference type="GO" id="GO:0010340">
    <property type="term" value="F:carboxyl-O-methyltransferase activity"/>
    <property type="evidence" value="ECO:0007669"/>
    <property type="project" value="UniProtKB-UniRule"/>
</dbReference>
<sequence>MSQMMNVSLQTLHRLNEEKKAIQAAFGRAAQTYDASAAFQRRVGHQLMACCTDWMGKTVLDLGCGTGYFTQQLLNEGASVIALDLSDKMLEKAWKRCGNQAVYIAGDAECLPLPDNCLDAAFSSLALQWCDDLSVPLRELKRVVKPGGKIYFTTLLEGSLEELKQAWRGVKGESHVNAFLSLKQVNIALAQAKCNHTHIECRTVMERYPSALALMKDLKGIGATHLREGRSAGLVGRRTFIELEDAYGEFKLDDGELPATYKVCFGTIDNE</sequence>
<dbReference type="HAMAP" id="MF_00835">
    <property type="entry name" value="BioC"/>
    <property type="match status" value="1"/>
</dbReference>
<evidence type="ECO:0000256" key="7">
    <source>
        <dbReference type="ARBA" id="ARBA00022756"/>
    </source>
</evidence>
<dbReference type="CDD" id="cd02440">
    <property type="entry name" value="AdoMet_MTases"/>
    <property type="match status" value="1"/>
</dbReference>
<evidence type="ECO:0000256" key="6">
    <source>
        <dbReference type="ARBA" id="ARBA00022691"/>
    </source>
</evidence>
<dbReference type="PANTHER" id="PTHR13090">
    <property type="entry name" value="ARGININE-HYDROXYLASE NDUFAF5, MITOCHONDRIAL"/>
    <property type="match status" value="1"/>
</dbReference>
<proteinExistence type="inferred from homology"/>
<gene>
    <name evidence="8 10" type="primary">bioC</name>
    <name evidence="10" type="ORF">NCTC11645_01627</name>
</gene>